<dbReference type="Proteomes" id="UP000503197">
    <property type="component" value="Chromosome"/>
</dbReference>
<evidence type="ECO:0000313" key="1">
    <source>
        <dbReference type="EMBL" id="BCA91882.1"/>
    </source>
</evidence>
<name>A0A6F8SVY3_9GAMM</name>
<gene>
    <name evidence="1" type="ORF">HMSLTHF_16570</name>
</gene>
<proteinExistence type="predicted"/>
<organism evidence="1 2">
    <name type="scientific">Vreelandella aquamarina</name>
    <dbReference type="NCBI Taxonomy" id="77097"/>
    <lineage>
        <taxon>Bacteria</taxon>
        <taxon>Pseudomonadati</taxon>
        <taxon>Pseudomonadota</taxon>
        <taxon>Gammaproteobacteria</taxon>
        <taxon>Oceanospirillales</taxon>
        <taxon>Halomonadaceae</taxon>
        <taxon>Vreelandella</taxon>
    </lineage>
</organism>
<evidence type="ECO:0000313" key="2">
    <source>
        <dbReference type="Proteomes" id="UP000503197"/>
    </source>
</evidence>
<sequence length="220" mass="22279">MSGGGGDNSVKDTPEQRELAAVAAEKWNFAQEKLAPLENAYMESVGDMTSNANMNYIAGRTMQSQQQATGEANQQVGAQLGQAGINPASGRYQSAMSGIALGGANAGGETLGRAQFEQESQQIQGLQNIVAIGQGESGQAQQGLSSIASQSAADARQSAANQFNRRSANLQLLGQVAGAGAAYGLNSSGSTPPAAGLDLYQQANTGSVAPGQGAGYFGGF</sequence>
<dbReference type="AlphaFoldDB" id="A0A6F8SVY3"/>
<protein>
    <submittedName>
        <fullName evidence="1">Uncharacterized protein</fullName>
    </submittedName>
</protein>
<dbReference type="RefSeq" id="WP_172416162.1">
    <property type="nucleotide sequence ID" value="NZ_AP022821.1"/>
</dbReference>
<accession>A0A6F8SVY3</accession>
<reference evidence="1 2" key="1">
    <citation type="submission" date="2020-02" db="EMBL/GenBank/DDBJ databases">
        <title>Complete Genome Sequence of Halomonas meridiana strain BAA-801, Isolated from Deep Sea Thermal Vent.</title>
        <authorList>
            <person name="Takahashi Y."/>
            <person name="Takahashi H."/>
            <person name="Galipon J."/>
            <person name="Arakawa K."/>
        </authorList>
    </citation>
    <scope>NUCLEOTIDE SEQUENCE [LARGE SCALE GENOMIC DNA]</scope>
    <source>
        <strain evidence="1 2">Slthf1</strain>
    </source>
</reference>
<dbReference type="EMBL" id="AP022821">
    <property type="protein sequence ID" value="BCA91882.1"/>
    <property type="molecule type" value="Genomic_DNA"/>
</dbReference>